<feature type="transmembrane region" description="Helical" evidence="2">
    <location>
        <begin position="27"/>
        <end position="46"/>
    </location>
</feature>
<keyword evidence="2" id="KW-0472">Membrane</keyword>
<dbReference type="RefSeq" id="WP_054583973.1">
    <property type="nucleotide sequence ID" value="NZ_LGUC01000001.1"/>
</dbReference>
<dbReference type="STRING" id="699431.SY89_02056"/>
<accession>A0A0P7I321</accession>
<feature type="region of interest" description="Disordered" evidence="1">
    <location>
        <begin position="1"/>
        <end position="27"/>
    </location>
</feature>
<proteinExistence type="predicted"/>
<dbReference type="AlphaFoldDB" id="A0A0P7I321"/>
<dbReference type="Proteomes" id="UP000050535">
    <property type="component" value="Unassembled WGS sequence"/>
</dbReference>
<evidence type="ECO:0000256" key="1">
    <source>
        <dbReference type="SAM" id="MobiDB-lite"/>
    </source>
</evidence>
<keyword evidence="4" id="KW-1185">Reference proteome</keyword>
<comment type="caution">
    <text evidence="3">The sequence shown here is derived from an EMBL/GenBank/DDBJ whole genome shotgun (WGS) entry which is preliminary data.</text>
</comment>
<sequence length="90" mass="9134">MSNTDPAVPRLDTVGTREPLRGDPPRTLGGTLATTALLLGGLFAAAASPAVLVGWLLGVAVGVGAAVVGWRDTDEATRICLPRAGVCIRL</sequence>
<dbReference type="EMBL" id="LGUC01000001">
    <property type="protein sequence ID" value="KPN31313.1"/>
    <property type="molecule type" value="Genomic_DNA"/>
</dbReference>
<evidence type="ECO:0000313" key="3">
    <source>
        <dbReference type="EMBL" id="KPN31313.1"/>
    </source>
</evidence>
<evidence type="ECO:0000313" key="4">
    <source>
        <dbReference type="Proteomes" id="UP000050535"/>
    </source>
</evidence>
<evidence type="ECO:0000256" key="2">
    <source>
        <dbReference type="SAM" id="Phobius"/>
    </source>
</evidence>
<keyword evidence="2" id="KW-0812">Transmembrane</keyword>
<name>A0A0P7I321_9EURY</name>
<protein>
    <submittedName>
        <fullName evidence="3">Uncharacterized protein</fullName>
    </submittedName>
</protein>
<gene>
    <name evidence="3" type="ORF">SY89_02056</name>
</gene>
<keyword evidence="2" id="KW-1133">Transmembrane helix</keyword>
<feature type="transmembrane region" description="Helical" evidence="2">
    <location>
        <begin position="52"/>
        <end position="70"/>
    </location>
</feature>
<reference evidence="4" key="1">
    <citation type="submission" date="2013-11" db="EMBL/GenBank/DDBJ databases">
        <authorList>
            <person name="Hoang H.T."/>
            <person name="Killian M.L."/>
            <person name="Madson D.M."/>
            <person name="Arruda P.H.E."/>
            <person name="Sun D."/>
            <person name="Schwartz K.J."/>
            <person name="Yoon K."/>
        </authorList>
    </citation>
    <scope>NUCLEOTIDE SEQUENCE [LARGE SCALE GENOMIC DNA]</scope>
    <source>
        <strain evidence="4">CDK2</strain>
    </source>
</reference>
<organism evidence="3 4">
    <name type="scientific">Halolamina pelagica</name>
    <dbReference type="NCBI Taxonomy" id="699431"/>
    <lineage>
        <taxon>Archaea</taxon>
        <taxon>Methanobacteriati</taxon>
        <taxon>Methanobacteriota</taxon>
        <taxon>Stenosarchaea group</taxon>
        <taxon>Halobacteria</taxon>
        <taxon>Halobacteriales</taxon>
        <taxon>Haloferacaceae</taxon>
    </lineage>
</organism>